<comment type="caution">
    <text evidence="1">The sequence shown here is derived from an EMBL/GenBank/DDBJ whole genome shotgun (WGS) entry which is preliminary data.</text>
</comment>
<reference evidence="1 2" key="1">
    <citation type="submission" date="2018-06" db="EMBL/GenBank/DDBJ databases">
        <title>Pseudomonas jilinensis sp. nov., isolated from the production water of Jilin Oilfield in China.</title>
        <authorList>
            <person name="Wang J."/>
        </authorList>
    </citation>
    <scope>NUCLEOTIDE SEQUENCE [LARGE SCALE GENOMIC DNA]</scope>
    <source>
        <strain evidence="1 2">JS15-10A1</strain>
    </source>
</reference>
<keyword evidence="2" id="KW-1185">Reference proteome</keyword>
<sequence>MEFDYEDSAGNWSARQVNVLSVNDSYIKGVCLSKQAERTFRLDRVMSDITDLDTGEILDIDGWAMQYSR</sequence>
<organism evidence="1 2">
    <name type="scientific">Pseudomonas jilinensis</name>
    <dbReference type="NCBI Taxonomy" id="2078689"/>
    <lineage>
        <taxon>Bacteria</taxon>
        <taxon>Pseudomonadati</taxon>
        <taxon>Pseudomonadota</taxon>
        <taxon>Gammaproteobacteria</taxon>
        <taxon>Pseudomonadales</taxon>
        <taxon>Pseudomonadaceae</taxon>
        <taxon>Pseudomonas</taxon>
    </lineage>
</organism>
<accession>A0A396S6I9</accession>
<dbReference type="Proteomes" id="UP000265745">
    <property type="component" value="Unassembled WGS sequence"/>
</dbReference>
<proteinExistence type="predicted"/>
<evidence type="ECO:0008006" key="3">
    <source>
        <dbReference type="Google" id="ProtNLM"/>
    </source>
</evidence>
<protein>
    <recommendedName>
        <fullName evidence="3">WYL domain-containing protein</fullName>
    </recommendedName>
</protein>
<dbReference type="AlphaFoldDB" id="A0A396S6I9"/>
<dbReference type="EMBL" id="QJSA01000005">
    <property type="protein sequence ID" value="RHW21711.1"/>
    <property type="molecule type" value="Genomic_DNA"/>
</dbReference>
<evidence type="ECO:0000313" key="1">
    <source>
        <dbReference type="EMBL" id="RHW21711.1"/>
    </source>
</evidence>
<name>A0A396S6I9_9PSED</name>
<gene>
    <name evidence="1" type="ORF">C2846_07100</name>
</gene>
<evidence type="ECO:0000313" key="2">
    <source>
        <dbReference type="Proteomes" id="UP000265745"/>
    </source>
</evidence>